<sequence length="146" mass="15419">MLIQGQSRRTLKKKKKKKKKKKRSPGEVYWLSDVTSSCFVYPSSEAGESCSHLPLYATVLIAPGLSTLAVCCVPLVSPVSSPVPVVCSATLDCVGRGIPLRLGSPWSSSHRLTPCDTASAGVSLWRGLPPSSSAAEIVGCPGCFMP</sequence>
<evidence type="ECO:0000313" key="2">
    <source>
        <dbReference type="EMBL" id="VDM01438.1"/>
    </source>
</evidence>
<evidence type="ECO:0000256" key="1">
    <source>
        <dbReference type="SAM" id="MobiDB-lite"/>
    </source>
</evidence>
<reference evidence="4" key="1">
    <citation type="submission" date="2016-06" db="UniProtKB">
        <authorList>
            <consortium name="WormBaseParasite"/>
        </authorList>
    </citation>
    <scope>IDENTIFICATION</scope>
</reference>
<organism evidence="4">
    <name type="scientific">Schistocephalus solidus</name>
    <name type="common">Tapeworm</name>
    <dbReference type="NCBI Taxonomy" id="70667"/>
    <lineage>
        <taxon>Eukaryota</taxon>
        <taxon>Metazoa</taxon>
        <taxon>Spiralia</taxon>
        <taxon>Lophotrochozoa</taxon>
        <taxon>Platyhelminthes</taxon>
        <taxon>Cestoda</taxon>
        <taxon>Eucestoda</taxon>
        <taxon>Diphyllobothriidea</taxon>
        <taxon>Diphyllobothriidae</taxon>
        <taxon>Schistocephalus</taxon>
    </lineage>
</organism>
<evidence type="ECO:0000313" key="3">
    <source>
        <dbReference type="Proteomes" id="UP000275846"/>
    </source>
</evidence>
<name>A0A183TF04_SCHSO</name>
<dbReference type="Proteomes" id="UP000275846">
    <property type="component" value="Unassembled WGS sequence"/>
</dbReference>
<protein>
    <submittedName>
        <fullName evidence="2 4">Uncharacterized protein</fullName>
    </submittedName>
</protein>
<gene>
    <name evidence="2" type="ORF">SSLN_LOCUS15052</name>
</gene>
<evidence type="ECO:0000313" key="4">
    <source>
        <dbReference type="WBParaSite" id="SSLN_0001561601-mRNA-1"/>
    </source>
</evidence>
<dbReference type="EMBL" id="UYSU01039554">
    <property type="protein sequence ID" value="VDM01438.1"/>
    <property type="molecule type" value="Genomic_DNA"/>
</dbReference>
<dbReference type="AlphaFoldDB" id="A0A183TF04"/>
<reference evidence="2 3" key="2">
    <citation type="submission" date="2018-11" db="EMBL/GenBank/DDBJ databases">
        <authorList>
            <consortium name="Pathogen Informatics"/>
        </authorList>
    </citation>
    <scope>NUCLEOTIDE SEQUENCE [LARGE SCALE GENOMIC DNA]</scope>
    <source>
        <strain evidence="2 3">NST_G2</strain>
    </source>
</reference>
<feature type="region of interest" description="Disordered" evidence="1">
    <location>
        <begin position="1"/>
        <end position="24"/>
    </location>
</feature>
<feature type="compositionally biased region" description="Basic residues" evidence="1">
    <location>
        <begin position="9"/>
        <end position="23"/>
    </location>
</feature>
<accession>A0A183TF04</accession>
<keyword evidence="3" id="KW-1185">Reference proteome</keyword>
<dbReference type="WBParaSite" id="SSLN_0001561601-mRNA-1">
    <property type="protein sequence ID" value="SSLN_0001561601-mRNA-1"/>
    <property type="gene ID" value="SSLN_0001561601"/>
</dbReference>
<proteinExistence type="predicted"/>